<protein>
    <recommendedName>
        <fullName evidence="4">Kinesin light chain</fullName>
    </recommendedName>
</protein>
<dbReference type="InterPro" id="IPR011990">
    <property type="entry name" value="TPR-like_helical_dom_sf"/>
</dbReference>
<sequence>MKMFNLILTFVEAITTGKSRPFAPAFARAGHRRTWSIPIVVFPTFLPNCNIANFIHLPTITLIEQLELLGTLASAAGQEYRFLRHATVGSVFLGTPFRGSPAQRLDQLLLGFHGFMGREVSDTLLKYQDSSTGVLDDLVDQFMGDSHQPDYYLPLHCFYEIRRTDLSKRVLPRDIAKHVSLKKLMVTQDSACLPGRGRTPLDCNHVLMNKFAPNTDNYGKVIQPRTSIHSPVRTNKAFVGRESILQQLIGKIPPGADDDDCQRVATEGLGGAYREIGRQLNVEGIDDEQPDVKLLVKAALEHKSVNKWLLVVDNADDLDLMLGSGESTTTGGSPPLASYLPFSHKASILFTTRNHEVGISMSQYLEFCQSSDRDMVNLLSRDFEDRYRYNEIQNPVATTWLISFRHILAHDPLAADYLRFLCLFAEKDIPKSLLPQVEGKEMEAAEAIGMLKADAFIAERNEQLAGAAGERKEWITKVLQGVHRVFPKPTEYNKARTKRSKRSFSTRWGRVTSSLEQPNGGGAVPASDRRNAGSQRERTPPHALHHGQPRRRDQQAGRHDEVLRTYQHVLDVYRKTLDQDHDDVVKTMNDIGIILEYLDRYDEAKGIFRQVWRILEDKHGETHPRTLDCRDELARSLHEAGKYDAADQLYRQTLALREEVMPGDHPDTLACMRQYTRTLRRLKKYDEVERMCRQVLTSRQRQLKEGEEQPETLVAMGDLARVLAKQGKYEEAEDCTATMNDLGAVLYETSRFEAAEDMFRHLLGWMDGVLPEGNALAVKTRNNLVHVLKAQRKFVEAQEMSRQLPTI</sequence>
<dbReference type="AlphaFoldDB" id="A0AAE0IIH1"/>
<dbReference type="PANTHER" id="PTHR46082">
    <property type="entry name" value="ATP/GTP-BINDING PROTEIN-RELATED"/>
    <property type="match status" value="1"/>
</dbReference>
<dbReference type="Pfam" id="PF13424">
    <property type="entry name" value="TPR_12"/>
    <property type="match status" value="1"/>
</dbReference>
<gene>
    <name evidence="2" type="ORF">B0H66DRAFT_529625</name>
</gene>
<dbReference type="SUPFAM" id="SSF48452">
    <property type="entry name" value="TPR-like"/>
    <property type="match status" value="3"/>
</dbReference>
<evidence type="ECO:0000313" key="3">
    <source>
        <dbReference type="Proteomes" id="UP001283341"/>
    </source>
</evidence>
<dbReference type="EMBL" id="JAUEDM010000002">
    <property type="protein sequence ID" value="KAK3325599.1"/>
    <property type="molecule type" value="Genomic_DNA"/>
</dbReference>
<dbReference type="InterPro" id="IPR027417">
    <property type="entry name" value="P-loop_NTPase"/>
</dbReference>
<feature type="compositionally biased region" description="Basic and acidic residues" evidence="1">
    <location>
        <begin position="550"/>
        <end position="559"/>
    </location>
</feature>
<feature type="compositionally biased region" description="Basic residues" evidence="1">
    <location>
        <begin position="495"/>
        <end position="504"/>
    </location>
</feature>
<feature type="compositionally biased region" description="Basic and acidic residues" evidence="1">
    <location>
        <begin position="527"/>
        <end position="540"/>
    </location>
</feature>
<dbReference type="Gene3D" id="1.25.40.10">
    <property type="entry name" value="Tetratricopeptide repeat domain"/>
    <property type="match status" value="2"/>
</dbReference>
<dbReference type="PANTHER" id="PTHR46082:SF6">
    <property type="entry name" value="AAA+ ATPASE DOMAIN-CONTAINING PROTEIN-RELATED"/>
    <property type="match status" value="1"/>
</dbReference>
<evidence type="ECO:0008006" key="4">
    <source>
        <dbReference type="Google" id="ProtNLM"/>
    </source>
</evidence>
<comment type="caution">
    <text evidence="2">The sequence shown here is derived from an EMBL/GenBank/DDBJ whole genome shotgun (WGS) entry which is preliminary data.</text>
</comment>
<dbReference type="Pfam" id="PF13374">
    <property type="entry name" value="TPR_10"/>
    <property type="match status" value="3"/>
</dbReference>
<evidence type="ECO:0000256" key="1">
    <source>
        <dbReference type="SAM" id="MobiDB-lite"/>
    </source>
</evidence>
<reference evidence="2" key="2">
    <citation type="submission" date="2023-06" db="EMBL/GenBank/DDBJ databases">
        <authorList>
            <consortium name="Lawrence Berkeley National Laboratory"/>
            <person name="Haridas S."/>
            <person name="Hensen N."/>
            <person name="Bonometti L."/>
            <person name="Westerberg I."/>
            <person name="Brannstrom I.O."/>
            <person name="Guillou S."/>
            <person name="Cros-Aarteil S."/>
            <person name="Calhoun S."/>
            <person name="Kuo A."/>
            <person name="Mondo S."/>
            <person name="Pangilinan J."/>
            <person name="Riley R."/>
            <person name="Labutti K."/>
            <person name="Andreopoulos B."/>
            <person name="Lipzen A."/>
            <person name="Chen C."/>
            <person name="Yanf M."/>
            <person name="Daum C."/>
            <person name="Ng V."/>
            <person name="Clum A."/>
            <person name="Steindorff A."/>
            <person name="Ohm R."/>
            <person name="Martin F."/>
            <person name="Silar P."/>
            <person name="Natvig D."/>
            <person name="Lalanne C."/>
            <person name="Gautier V."/>
            <person name="Ament-Velasquez S.L."/>
            <person name="Kruys A."/>
            <person name="Hutchinson M.I."/>
            <person name="Powell A.J."/>
            <person name="Barry K."/>
            <person name="Miller A.N."/>
            <person name="Grigoriev I.V."/>
            <person name="Debuchy R."/>
            <person name="Gladieux P."/>
            <person name="Thoren M.H."/>
            <person name="Johannesson H."/>
        </authorList>
    </citation>
    <scope>NUCLEOTIDE SEQUENCE</scope>
    <source>
        <strain evidence="2">CBS 118394</strain>
    </source>
</reference>
<dbReference type="Gene3D" id="3.40.50.300">
    <property type="entry name" value="P-loop containing nucleotide triphosphate hydrolases"/>
    <property type="match status" value="1"/>
</dbReference>
<dbReference type="Proteomes" id="UP001283341">
    <property type="component" value="Unassembled WGS sequence"/>
</dbReference>
<evidence type="ECO:0000313" key="2">
    <source>
        <dbReference type="EMBL" id="KAK3325599.1"/>
    </source>
</evidence>
<dbReference type="InterPro" id="IPR053137">
    <property type="entry name" value="NLR-like"/>
</dbReference>
<feature type="region of interest" description="Disordered" evidence="1">
    <location>
        <begin position="490"/>
        <end position="559"/>
    </location>
</feature>
<proteinExistence type="predicted"/>
<name>A0AAE0IIH1_9PEZI</name>
<accession>A0AAE0IIH1</accession>
<organism evidence="2 3">
    <name type="scientific">Apodospora peruviana</name>
    <dbReference type="NCBI Taxonomy" id="516989"/>
    <lineage>
        <taxon>Eukaryota</taxon>
        <taxon>Fungi</taxon>
        <taxon>Dikarya</taxon>
        <taxon>Ascomycota</taxon>
        <taxon>Pezizomycotina</taxon>
        <taxon>Sordariomycetes</taxon>
        <taxon>Sordariomycetidae</taxon>
        <taxon>Sordariales</taxon>
        <taxon>Lasiosphaeriaceae</taxon>
        <taxon>Apodospora</taxon>
    </lineage>
</organism>
<keyword evidence="3" id="KW-1185">Reference proteome</keyword>
<reference evidence="2" key="1">
    <citation type="journal article" date="2023" name="Mol. Phylogenet. Evol.">
        <title>Genome-scale phylogeny and comparative genomics of the fungal order Sordariales.</title>
        <authorList>
            <person name="Hensen N."/>
            <person name="Bonometti L."/>
            <person name="Westerberg I."/>
            <person name="Brannstrom I.O."/>
            <person name="Guillou S."/>
            <person name="Cros-Aarteil S."/>
            <person name="Calhoun S."/>
            <person name="Haridas S."/>
            <person name="Kuo A."/>
            <person name="Mondo S."/>
            <person name="Pangilinan J."/>
            <person name="Riley R."/>
            <person name="LaButti K."/>
            <person name="Andreopoulos B."/>
            <person name="Lipzen A."/>
            <person name="Chen C."/>
            <person name="Yan M."/>
            <person name="Daum C."/>
            <person name="Ng V."/>
            <person name="Clum A."/>
            <person name="Steindorff A."/>
            <person name="Ohm R.A."/>
            <person name="Martin F."/>
            <person name="Silar P."/>
            <person name="Natvig D.O."/>
            <person name="Lalanne C."/>
            <person name="Gautier V."/>
            <person name="Ament-Velasquez S.L."/>
            <person name="Kruys A."/>
            <person name="Hutchinson M.I."/>
            <person name="Powell A.J."/>
            <person name="Barry K."/>
            <person name="Miller A.N."/>
            <person name="Grigoriev I.V."/>
            <person name="Debuchy R."/>
            <person name="Gladieux P."/>
            <person name="Hiltunen Thoren M."/>
            <person name="Johannesson H."/>
        </authorList>
    </citation>
    <scope>NUCLEOTIDE SEQUENCE</scope>
    <source>
        <strain evidence="2">CBS 118394</strain>
    </source>
</reference>